<accession>A0A195CBJ5</accession>
<gene>
    <name evidence="2" type="ORF">ALC62_11163</name>
</gene>
<keyword evidence="3" id="KW-1185">Reference proteome</keyword>
<protein>
    <submittedName>
        <fullName evidence="2">Uncharacterized protein</fullName>
    </submittedName>
</protein>
<feature type="region of interest" description="Disordered" evidence="1">
    <location>
        <begin position="1"/>
        <end position="52"/>
    </location>
</feature>
<dbReference type="EMBL" id="KQ978009">
    <property type="protein sequence ID" value="KYM98172.1"/>
    <property type="molecule type" value="Genomic_DNA"/>
</dbReference>
<sequence length="107" mass="11419">MPRFCSSSQPLQDASTPMQLRSKSDWSDERVITKDKPQKGSPKGGVPKKIPKCGPPLFATELEKLGKVSTVAVGTLGVCKAAGDESGGPLWRTTPVRCACVHACHRT</sequence>
<feature type="compositionally biased region" description="Basic and acidic residues" evidence="1">
    <location>
        <begin position="22"/>
        <end position="38"/>
    </location>
</feature>
<name>A0A195CBJ5_9HYME</name>
<feature type="compositionally biased region" description="Polar residues" evidence="1">
    <location>
        <begin position="1"/>
        <end position="21"/>
    </location>
</feature>
<reference evidence="2 3" key="1">
    <citation type="submission" date="2016-03" db="EMBL/GenBank/DDBJ databases">
        <title>Cyphomyrmex costatus WGS genome.</title>
        <authorList>
            <person name="Nygaard S."/>
            <person name="Hu H."/>
            <person name="Boomsma J."/>
            <person name="Zhang G."/>
        </authorList>
    </citation>
    <scope>NUCLEOTIDE SEQUENCE [LARGE SCALE GENOMIC DNA]</scope>
    <source>
        <strain evidence="2">MS0001</strain>
        <tissue evidence="2">Whole body</tissue>
    </source>
</reference>
<evidence type="ECO:0000313" key="2">
    <source>
        <dbReference type="EMBL" id="KYM98172.1"/>
    </source>
</evidence>
<evidence type="ECO:0000256" key="1">
    <source>
        <dbReference type="SAM" id="MobiDB-lite"/>
    </source>
</evidence>
<organism evidence="2 3">
    <name type="scientific">Cyphomyrmex costatus</name>
    <dbReference type="NCBI Taxonomy" id="456900"/>
    <lineage>
        <taxon>Eukaryota</taxon>
        <taxon>Metazoa</taxon>
        <taxon>Ecdysozoa</taxon>
        <taxon>Arthropoda</taxon>
        <taxon>Hexapoda</taxon>
        <taxon>Insecta</taxon>
        <taxon>Pterygota</taxon>
        <taxon>Neoptera</taxon>
        <taxon>Endopterygota</taxon>
        <taxon>Hymenoptera</taxon>
        <taxon>Apocrita</taxon>
        <taxon>Aculeata</taxon>
        <taxon>Formicoidea</taxon>
        <taxon>Formicidae</taxon>
        <taxon>Myrmicinae</taxon>
        <taxon>Cyphomyrmex</taxon>
    </lineage>
</organism>
<dbReference type="Proteomes" id="UP000078542">
    <property type="component" value="Unassembled WGS sequence"/>
</dbReference>
<evidence type="ECO:0000313" key="3">
    <source>
        <dbReference type="Proteomes" id="UP000078542"/>
    </source>
</evidence>
<dbReference type="AlphaFoldDB" id="A0A195CBJ5"/>
<proteinExistence type="predicted"/>